<evidence type="ECO:0000256" key="2">
    <source>
        <dbReference type="ARBA" id="ARBA00022737"/>
    </source>
</evidence>
<dbReference type="Pfam" id="PF14432">
    <property type="entry name" value="DYW_deaminase"/>
    <property type="match status" value="1"/>
</dbReference>
<keyword evidence="2" id="KW-0677">Repeat</keyword>
<evidence type="ECO:0000256" key="4">
    <source>
        <dbReference type="SAM" id="Phobius"/>
    </source>
</evidence>
<dbReference type="OrthoDB" id="428658at2759"/>
<dbReference type="Proteomes" id="UP001141552">
    <property type="component" value="Unassembled WGS sequence"/>
</dbReference>
<feature type="repeat" description="PPR" evidence="3">
    <location>
        <begin position="106"/>
        <end position="140"/>
    </location>
</feature>
<organism evidence="6 7">
    <name type="scientific">Turnera subulata</name>
    <dbReference type="NCBI Taxonomy" id="218843"/>
    <lineage>
        <taxon>Eukaryota</taxon>
        <taxon>Viridiplantae</taxon>
        <taxon>Streptophyta</taxon>
        <taxon>Embryophyta</taxon>
        <taxon>Tracheophyta</taxon>
        <taxon>Spermatophyta</taxon>
        <taxon>Magnoliopsida</taxon>
        <taxon>eudicotyledons</taxon>
        <taxon>Gunneridae</taxon>
        <taxon>Pentapetalae</taxon>
        <taxon>rosids</taxon>
        <taxon>fabids</taxon>
        <taxon>Malpighiales</taxon>
        <taxon>Passifloraceae</taxon>
        <taxon>Turnera</taxon>
    </lineage>
</organism>
<evidence type="ECO:0000256" key="3">
    <source>
        <dbReference type="PROSITE-ProRule" id="PRU00708"/>
    </source>
</evidence>
<protein>
    <recommendedName>
        <fullName evidence="5">DYW domain-containing protein</fullName>
    </recommendedName>
</protein>
<dbReference type="GO" id="GO:0009451">
    <property type="term" value="P:RNA modification"/>
    <property type="evidence" value="ECO:0007669"/>
    <property type="project" value="InterPro"/>
</dbReference>
<dbReference type="GO" id="GO:0008270">
    <property type="term" value="F:zinc ion binding"/>
    <property type="evidence" value="ECO:0007669"/>
    <property type="project" value="InterPro"/>
</dbReference>
<keyword evidence="7" id="KW-1185">Reference proteome</keyword>
<dbReference type="InterPro" id="IPR032867">
    <property type="entry name" value="DYW_dom"/>
</dbReference>
<name>A0A9Q0G8L5_9ROSI</name>
<comment type="similarity">
    <text evidence="1">Belongs to the PPR family. PCMP-H subfamily.</text>
</comment>
<dbReference type="InterPro" id="IPR046960">
    <property type="entry name" value="PPR_At4g14850-like_plant"/>
</dbReference>
<keyword evidence="4" id="KW-0812">Transmembrane</keyword>
<keyword evidence="4" id="KW-0472">Membrane</keyword>
<feature type="non-terminal residue" evidence="6">
    <location>
        <position position="190"/>
    </location>
</feature>
<dbReference type="PROSITE" id="PS51375">
    <property type="entry name" value="PPR"/>
    <property type="match status" value="1"/>
</dbReference>
<sequence length="190" mass="20954">TDSYVLPSVVKACGGLSSLRAGKQVQLCVLLLCLGSMRILWLVLSSLFHMYVQLNRITEARRVFDRMPQPTRCVHLQCFALAICARGDTEEGILLCGVRDLGVELNLVSWNGMITGFNHSKRRLEAVVMIRRVHLEGFRPDEEAGLSSVLSAVGALEMLEEQDKEQILCGRSEKLAIVLGLLETSPGSTL</sequence>
<evidence type="ECO:0000259" key="5">
    <source>
        <dbReference type="Pfam" id="PF14432"/>
    </source>
</evidence>
<dbReference type="InterPro" id="IPR002885">
    <property type="entry name" value="PPR_rpt"/>
</dbReference>
<dbReference type="PANTHER" id="PTHR47926">
    <property type="entry name" value="PENTATRICOPEPTIDE REPEAT-CONTAINING PROTEIN"/>
    <property type="match status" value="1"/>
</dbReference>
<reference evidence="6" key="2">
    <citation type="journal article" date="2023" name="Plants (Basel)">
        <title>Annotation of the Turnera subulata (Passifloraceae) Draft Genome Reveals the S-Locus Evolved after the Divergence of Turneroideae from Passifloroideae in a Stepwise Manner.</title>
        <authorList>
            <person name="Henning P.M."/>
            <person name="Roalson E.H."/>
            <person name="Mir W."/>
            <person name="McCubbin A.G."/>
            <person name="Shore J.S."/>
        </authorList>
    </citation>
    <scope>NUCLEOTIDE SEQUENCE</scope>
    <source>
        <strain evidence="6">F60SS</strain>
    </source>
</reference>
<evidence type="ECO:0000313" key="7">
    <source>
        <dbReference type="Proteomes" id="UP001141552"/>
    </source>
</evidence>
<gene>
    <name evidence="6" type="ORF">Tsubulata_049461</name>
</gene>
<dbReference type="InterPro" id="IPR011990">
    <property type="entry name" value="TPR-like_helical_dom_sf"/>
</dbReference>
<evidence type="ECO:0000313" key="6">
    <source>
        <dbReference type="EMBL" id="KAJ4844430.1"/>
    </source>
</evidence>
<comment type="caution">
    <text evidence="6">The sequence shown here is derived from an EMBL/GenBank/DDBJ whole genome shotgun (WGS) entry which is preliminary data.</text>
</comment>
<feature type="non-terminal residue" evidence="6">
    <location>
        <position position="1"/>
    </location>
</feature>
<feature type="transmembrane region" description="Helical" evidence="4">
    <location>
        <begin position="29"/>
        <end position="52"/>
    </location>
</feature>
<proteinExistence type="inferred from homology"/>
<dbReference type="EMBL" id="JAKUCV010001951">
    <property type="protein sequence ID" value="KAJ4844430.1"/>
    <property type="molecule type" value="Genomic_DNA"/>
</dbReference>
<dbReference type="Pfam" id="PF01535">
    <property type="entry name" value="PPR"/>
    <property type="match status" value="2"/>
</dbReference>
<dbReference type="AlphaFoldDB" id="A0A9Q0G8L5"/>
<dbReference type="PANTHER" id="PTHR47926:SF347">
    <property type="entry name" value="PENTATRICOPEPTIDE REPEAT-CONTAINING PROTEIN"/>
    <property type="match status" value="1"/>
</dbReference>
<dbReference type="GO" id="GO:0003723">
    <property type="term" value="F:RNA binding"/>
    <property type="evidence" value="ECO:0007669"/>
    <property type="project" value="InterPro"/>
</dbReference>
<dbReference type="Gene3D" id="1.25.40.10">
    <property type="entry name" value="Tetratricopeptide repeat domain"/>
    <property type="match status" value="1"/>
</dbReference>
<evidence type="ECO:0000256" key="1">
    <source>
        <dbReference type="ARBA" id="ARBA00006643"/>
    </source>
</evidence>
<feature type="domain" description="DYW" evidence="5">
    <location>
        <begin position="156"/>
        <end position="190"/>
    </location>
</feature>
<accession>A0A9Q0G8L5</accession>
<keyword evidence="4" id="KW-1133">Transmembrane helix</keyword>
<reference evidence="6" key="1">
    <citation type="submission" date="2022-02" db="EMBL/GenBank/DDBJ databases">
        <authorList>
            <person name="Henning P.M."/>
            <person name="McCubbin A.G."/>
            <person name="Shore J.S."/>
        </authorList>
    </citation>
    <scope>NUCLEOTIDE SEQUENCE</scope>
    <source>
        <strain evidence="6">F60SS</strain>
        <tissue evidence="6">Leaves</tissue>
    </source>
</reference>